<dbReference type="AlphaFoldDB" id="A0A645IDL7"/>
<reference evidence="1" key="1">
    <citation type="submission" date="2019-08" db="EMBL/GenBank/DDBJ databases">
        <authorList>
            <person name="Kucharzyk K."/>
            <person name="Murdoch R.W."/>
            <person name="Higgins S."/>
            <person name="Loffler F."/>
        </authorList>
    </citation>
    <scope>NUCLEOTIDE SEQUENCE</scope>
</reference>
<accession>A0A645IDL7</accession>
<proteinExistence type="predicted"/>
<evidence type="ECO:0000313" key="1">
    <source>
        <dbReference type="EMBL" id="MPN45513.1"/>
    </source>
</evidence>
<name>A0A645IDL7_9ZZZZ</name>
<dbReference type="EMBL" id="VSSQ01105488">
    <property type="protein sequence ID" value="MPN45513.1"/>
    <property type="molecule type" value="Genomic_DNA"/>
</dbReference>
<comment type="caution">
    <text evidence="1">The sequence shown here is derived from an EMBL/GenBank/DDBJ whole genome shotgun (WGS) entry which is preliminary data.</text>
</comment>
<organism evidence="1">
    <name type="scientific">bioreactor metagenome</name>
    <dbReference type="NCBI Taxonomy" id="1076179"/>
    <lineage>
        <taxon>unclassified sequences</taxon>
        <taxon>metagenomes</taxon>
        <taxon>ecological metagenomes</taxon>
    </lineage>
</organism>
<sequence>MPLQRFFDDIVDIPAVFEPVPHRPAGLKHHWRLFPGEPHAEVLNILGVEIQHMAPPLAMKAAHVAQAVHPEADGPVL</sequence>
<protein>
    <submittedName>
        <fullName evidence="1">Uncharacterized protein</fullName>
    </submittedName>
</protein>
<gene>
    <name evidence="1" type="ORF">SDC9_193080</name>
</gene>